<dbReference type="PANTHER" id="PTHR43285:SF4">
    <property type="entry name" value="TRANSFERASE"/>
    <property type="match status" value="1"/>
</dbReference>
<evidence type="ECO:0000256" key="1">
    <source>
        <dbReference type="ARBA" id="ARBA00022676"/>
    </source>
</evidence>
<name>A0A377W954_KLEPN</name>
<sequence length="322" mass="35489">MEYSKIIKEVGRGKNHARDLDEETARALYARMLNSEVPELELGGILIALRIKGEGEAEMKGFYAAMQQHTLRLTPPAGKPMPIVIPSYNGARKQANLTPLLAMLLHKLGFPVVVHGVSHDPTRVLTETIFTLLDIPATLHAGQAQAQLEGHEPVYIPVGAFCPPLEKQLAMRWRMGVRNSAHTLAKLATPFGEGEALRPLQRVASGICSPGGELLSRDRWPRAADAWYRGRSVRQPQRCPQISLIDEQGVRVLYERQTEMAAEAVVLPTSKDPEVTARWIERCVAGVEPVPNSLKIQLACCLLACGEVTSLEQGLSRVNDCW</sequence>
<dbReference type="GO" id="GO:0000162">
    <property type="term" value="P:L-tryptophan biosynthetic process"/>
    <property type="evidence" value="ECO:0007669"/>
    <property type="project" value="InterPro"/>
</dbReference>
<accession>A0A377W954</accession>
<dbReference type="AlphaFoldDB" id="A0A377W954"/>
<dbReference type="EMBL" id="UGLB01000003">
    <property type="protein sequence ID" value="STT49678.1"/>
    <property type="molecule type" value="Genomic_DNA"/>
</dbReference>
<dbReference type="Gene3D" id="3.40.1030.10">
    <property type="entry name" value="Nucleoside phosphorylase/phosphoribosyltransferase catalytic domain"/>
    <property type="match status" value="1"/>
</dbReference>
<dbReference type="Pfam" id="PF02885">
    <property type="entry name" value="Glycos_trans_3N"/>
    <property type="match status" value="1"/>
</dbReference>
<evidence type="ECO:0000313" key="5">
    <source>
        <dbReference type="Proteomes" id="UP000255099"/>
    </source>
</evidence>
<dbReference type="InterPro" id="IPR017459">
    <property type="entry name" value="Glycosyl_Trfase_fam3_N_dom"/>
</dbReference>
<evidence type="ECO:0000313" key="4">
    <source>
        <dbReference type="EMBL" id="STT49678.1"/>
    </source>
</evidence>
<dbReference type="SUPFAM" id="SSF52418">
    <property type="entry name" value="Nucleoside phosphorylase/phosphoribosyltransferase catalytic domain"/>
    <property type="match status" value="1"/>
</dbReference>
<dbReference type="SUPFAM" id="SSF47648">
    <property type="entry name" value="Nucleoside phosphorylase/phosphoribosyltransferase N-terminal domain"/>
    <property type="match status" value="1"/>
</dbReference>
<dbReference type="InterPro" id="IPR005940">
    <property type="entry name" value="Anthranilate_Pribosyl_Tfrase"/>
</dbReference>
<dbReference type="Proteomes" id="UP000255099">
    <property type="component" value="Unassembled WGS sequence"/>
</dbReference>
<evidence type="ECO:0000259" key="3">
    <source>
        <dbReference type="Pfam" id="PF02885"/>
    </source>
</evidence>
<evidence type="ECO:0000256" key="2">
    <source>
        <dbReference type="ARBA" id="ARBA00022679"/>
    </source>
</evidence>
<dbReference type="GO" id="GO:0005829">
    <property type="term" value="C:cytosol"/>
    <property type="evidence" value="ECO:0007669"/>
    <property type="project" value="TreeGrafter"/>
</dbReference>
<dbReference type="Gene3D" id="1.20.970.10">
    <property type="entry name" value="Transferase, Pyrimidine Nucleoside Phosphorylase, Chain C"/>
    <property type="match status" value="1"/>
</dbReference>
<dbReference type="InterPro" id="IPR035902">
    <property type="entry name" value="Nuc_phospho_transferase"/>
</dbReference>
<feature type="domain" description="Glycosyl transferase family 3 N-terminal" evidence="3">
    <location>
        <begin position="5"/>
        <end position="69"/>
    </location>
</feature>
<dbReference type="PANTHER" id="PTHR43285">
    <property type="entry name" value="ANTHRANILATE PHOSPHORIBOSYLTRANSFERASE"/>
    <property type="match status" value="1"/>
</dbReference>
<keyword evidence="2 4" id="KW-0808">Transferase</keyword>
<dbReference type="InterPro" id="IPR036320">
    <property type="entry name" value="Glycosyl_Trfase_fam3_N_dom_sf"/>
</dbReference>
<dbReference type="NCBIfam" id="NF006005">
    <property type="entry name" value="PRK08136.1"/>
    <property type="match status" value="1"/>
</dbReference>
<protein>
    <submittedName>
        <fullName evidence="4">Anthranilate phosphoribosyltransferase like protein</fullName>
    </submittedName>
</protein>
<organism evidence="4 5">
    <name type="scientific">Klebsiella pneumoniae</name>
    <dbReference type="NCBI Taxonomy" id="573"/>
    <lineage>
        <taxon>Bacteria</taxon>
        <taxon>Pseudomonadati</taxon>
        <taxon>Pseudomonadota</taxon>
        <taxon>Gammaproteobacteria</taxon>
        <taxon>Enterobacterales</taxon>
        <taxon>Enterobacteriaceae</taxon>
        <taxon>Klebsiella/Raoultella group</taxon>
        <taxon>Klebsiella</taxon>
        <taxon>Klebsiella pneumoniae complex</taxon>
    </lineage>
</organism>
<proteinExistence type="predicted"/>
<dbReference type="GO" id="GO:0004048">
    <property type="term" value="F:anthranilate phosphoribosyltransferase activity"/>
    <property type="evidence" value="ECO:0007669"/>
    <property type="project" value="InterPro"/>
</dbReference>
<reference evidence="4 5" key="1">
    <citation type="submission" date="2018-06" db="EMBL/GenBank/DDBJ databases">
        <authorList>
            <consortium name="Pathogen Informatics"/>
            <person name="Doyle S."/>
        </authorList>
    </citation>
    <scope>NUCLEOTIDE SEQUENCE [LARGE SCALE GENOMIC DNA]</scope>
    <source>
        <strain evidence="4 5">NCTC9637</strain>
    </source>
</reference>
<keyword evidence="1 4" id="KW-0328">Glycosyltransferase</keyword>
<gene>
    <name evidence="4" type="ORF">NCTC9637_04640</name>
</gene>